<evidence type="ECO:0000256" key="3">
    <source>
        <dbReference type="ARBA" id="ARBA00022574"/>
    </source>
</evidence>
<reference evidence="11 12" key="1">
    <citation type="submission" date="2016-08" db="EMBL/GenBank/DDBJ databases">
        <authorList>
            <consortium name="Lentinula edodes genome sequencing consortium"/>
            <person name="Sakamoto Y."/>
            <person name="Nakade K."/>
            <person name="Sato S."/>
            <person name="Yoshida Y."/>
            <person name="Miyazaki K."/>
            <person name="Natsume S."/>
            <person name="Konno N."/>
        </authorList>
    </citation>
    <scope>NUCLEOTIDE SEQUENCE [LARGE SCALE GENOMIC DNA]</scope>
    <source>
        <strain evidence="11 12">NBRC 111202</strain>
    </source>
</reference>
<dbReference type="STRING" id="5353.A0A1Q3E4T6"/>
<dbReference type="GO" id="GO:0016740">
    <property type="term" value="F:transferase activity"/>
    <property type="evidence" value="ECO:0007669"/>
    <property type="project" value="UniProtKB-KW"/>
</dbReference>
<evidence type="ECO:0000259" key="9">
    <source>
        <dbReference type="Pfam" id="PF01171"/>
    </source>
</evidence>
<dbReference type="PANTHER" id="PTHR11807">
    <property type="entry name" value="ATPASES OF THE PP SUPERFAMILY-RELATED"/>
    <property type="match status" value="1"/>
</dbReference>
<dbReference type="AlphaFoldDB" id="A0A1Q3E4T6"/>
<dbReference type="GO" id="GO:0002144">
    <property type="term" value="C:cytosolic tRNA wobble base thiouridylase complex"/>
    <property type="evidence" value="ECO:0007669"/>
    <property type="project" value="TreeGrafter"/>
</dbReference>
<dbReference type="SUPFAM" id="SSF52402">
    <property type="entry name" value="Adenine nucleotide alpha hydrolases-like"/>
    <property type="match status" value="1"/>
</dbReference>
<organism evidence="11 12">
    <name type="scientific">Lentinula edodes</name>
    <name type="common">Shiitake mushroom</name>
    <name type="synonym">Lentinus edodes</name>
    <dbReference type="NCBI Taxonomy" id="5353"/>
    <lineage>
        <taxon>Eukaryota</taxon>
        <taxon>Fungi</taxon>
        <taxon>Dikarya</taxon>
        <taxon>Basidiomycota</taxon>
        <taxon>Agaricomycotina</taxon>
        <taxon>Agaricomycetes</taxon>
        <taxon>Agaricomycetidae</taxon>
        <taxon>Agaricales</taxon>
        <taxon>Marasmiineae</taxon>
        <taxon>Omphalotaceae</taxon>
        <taxon>Lentinula</taxon>
    </lineage>
</organism>
<dbReference type="InterPro" id="IPR001680">
    <property type="entry name" value="WD40_rpt"/>
</dbReference>
<evidence type="ECO:0000256" key="2">
    <source>
        <dbReference type="ARBA" id="ARBA00022555"/>
    </source>
</evidence>
<feature type="domain" description="tRNA(Ile)-lysidine/2-thiocytidine synthase N-terminal" evidence="9">
    <location>
        <begin position="482"/>
        <end position="660"/>
    </location>
</feature>
<dbReference type="InterPro" id="IPR036322">
    <property type="entry name" value="WD40_repeat_dom_sf"/>
</dbReference>
<dbReference type="InterPro" id="IPR014729">
    <property type="entry name" value="Rossmann-like_a/b/a_fold"/>
</dbReference>
<dbReference type="GO" id="GO:0002143">
    <property type="term" value="P:tRNA wobble position uridine thiolation"/>
    <property type="evidence" value="ECO:0007669"/>
    <property type="project" value="TreeGrafter"/>
</dbReference>
<dbReference type="PROSITE" id="PS00678">
    <property type="entry name" value="WD_REPEATS_1"/>
    <property type="match status" value="1"/>
</dbReference>
<evidence type="ECO:0000313" key="11">
    <source>
        <dbReference type="EMBL" id="GAW02181.1"/>
    </source>
</evidence>
<evidence type="ECO:0000256" key="5">
    <source>
        <dbReference type="ARBA" id="ARBA00022694"/>
    </source>
</evidence>
<dbReference type="InterPro" id="IPR015943">
    <property type="entry name" value="WD40/YVTN_repeat-like_dom_sf"/>
</dbReference>
<dbReference type="InterPro" id="IPR011063">
    <property type="entry name" value="TilS/TtcA_N"/>
</dbReference>
<dbReference type="GO" id="GO:0000049">
    <property type="term" value="F:tRNA binding"/>
    <property type="evidence" value="ECO:0007669"/>
    <property type="project" value="UniProtKB-KW"/>
</dbReference>
<keyword evidence="2" id="KW-0820">tRNA-binding</keyword>
<evidence type="ECO:0000256" key="1">
    <source>
        <dbReference type="ARBA" id="ARBA00022490"/>
    </source>
</evidence>
<keyword evidence="6" id="KW-0677">Repeat</keyword>
<dbReference type="Pfam" id="PF16503">
    <property type="entry name" value="zn-ribbon_14"/>
    <property type="match status" value="1"/>
</dbReference>
<dbReference type="InterPro" id="IPR000541">
    <property type="entry name" value="Ncs6/Tuc1/Ctu1"/>
</dbReference>
<dbReference type="InterPro" id="IPR019775">
    <property type="entry name" value="WD40_repeat_CS"/>
</dbReference>
<accession>A0A1Q3E4T6</accession>
<dbReference type="FunFam" id="3.40.50.620:FF:000054">
    <property type="entry name" value="Cytoplasmic tRNA 2-thiolation protein 1"/>
    <property type="match status" value="1"/>
</dbReference>
<evidence type="ECO:0000256" key="8">
    <source>
        <dbReference type="PROSITE-ProRule" id="PRU00221"/>
    </source>
</evidence>
<dbReference type="SUPFAM" id="SSF50978">
    <property type="entry name" value="WD40 repeat-like"/>
    <property type="match status" value="1"/>
</dbReference>
<keyword evidence="3 8" id="KW-0853">WD repeat</keyword>
<reference evidence="11 12" key="2">
    <citation type="submission" date="2017-02" db="EMBL/GenBank/DDBJ databases">
        <title>A genome survey and senescence transcriptome analysis in Lentinula edodes.</title>
        <authorList>
            <person name="Sakamoto Y."/>
            <person name="Nakade K."/>
            <person name="Sato S."/>
            <person name="Yoshida Y."/>
            <person name="Miyazaki K."/>
            <person name="Natsume S."/>
            <person name="Konno N."/>
        </authorList>
    </citation>
    <scope>NUCLEOTIDE SEQUENCE [LARGE SCALE GENOMIC DNA]</scope>
    <source>
        <strain evidence="11 12">NBRC 111202</strain>
    </source>
</reference>
<dbReference type="CDD" id="cd01713">
    <property type="entry name" value="CTU1-like"/>
    <property type="match status" value="1"/>
</dbReference>
<dbReference type="Pfam" id="PF01171">
    <property type="entry name" value="ATP_bind_3"/>
    <property type="match status" value="1"/>
</dbReference>
<sequence length="790" mass="88588">MNESLISPFNFSHPTAVQTSLYALGSFARFDPSGRFVGVGRFDGLATIWDLETKAAVRWLDGHVKAVTSLDWSRHSRYVLTSSKDWNVIVWDLASVCDPPQRHATIRCDAPVSSASFHPRNSQIILALLNTGEVYLVDLRPNHRSRTELYEPDGDEDGTEGQSSRRYAMTVARFDPSGKYVFVGTSGGYILVFNTRTKAMIARHRIAGGAGTIKGMDFAKNGRRLVTNSSDRTLRQFIVPHYPRSSETGGEIFIEQELEPTHRFNDPINKTAWHAVSYSPDGEWLAGGAADAANHKIYIWDISNDGQFASTLDGGREPLAHLHWHPSKASIASTTNQGNILIWHSPNAERWGAFAGGFEEVDENVEYEEREDEFDIEDEAEILRRKKEAEQDDVDIDTIDGETTDARGHPALNGVHASNGSGGHGIGIGGNFDEDMKWADEDADDDLGVWKMKILMDDDDITPKQFSKDRKLVNLFSRGDRVAIGASGGKDSTVLAYVLKTLNERYDYGLHLFLLSIDEGITGYRDDSLETVKRNQQQYDMPLKILSYDELYGWTMDRIVSQIGKKNNCTFCGVFRRQALDRGAAMLNVDHIVTGHNADDIAETVLMNIMRGDIARLGRCTSIVTQGEDTIKRSKPFKYAYEKEIVMYAYFKKLDYFSTECIYSPDAYRGHARTFLKDLEAARPSAIIDIIHSGEAFEVREEIKATQKVQRTCKRCGYMSSNDLCKACTLLEGLERGMASSGITDRARKKLDAEGPSPENLRTIPFYQPPFCWSLCDKKPMRMAGLVIRF</sequence>
<dbReference type="PROSITE" id="PS50294">
    <property type="entry name" value="WD_REPEATS_REGION"/>
    <property type="match status" value="1"/>
</dbReference>
<feature type="repeat" description="WD" evidence="8">
    <location>
        <begin position="60"/>
        <end position="95"/>
    </location>
</feature>
<dbReference type="InterPro" id="IPR056369">
    <property type="entry name" value="CTU1-like_ATP-bd"/>
</dbReference>
<dbReference type="NCBIfam" id="TIGR00269">
    <property type="entry name" value="TIGR00269 family protein"/>
    <property type="match status" value="1"/>
</dbReference>
<protein>
    <submittedName>
        <fullName evidence="11">COMPASS complex protein</fullName>
    </submittedName>
</protein>
<dbReference type="GO" id="GO:0005739">
    <property type="term" value="C:mitochondrion"/>
    <property type="evidence" value="ECO:0007669"/>
    <property type="project" value="TreeGrafter"/>
</dbReference>
<gene>
    <name evidence="11" type="ORF">LENED_003817</name>
</gene>
<dbReference type="PROSITE" id="PS50082">
    <property type="entry name" value="WD_REPEATS_2"/>
    <property type="match status" value="1"/>
</dbReference>
<dbReference type="Gene3D" id="2.130.10.10">
    <property type="entry name" value="YVTN repeat-like/Quinoprotein amine dehydrogenase"/>
    <property type="match status" value="2"/>
</dbReference>
<evidence type="ECO:0000259" key="10">
    <source>
        <dbReference type="Pfam" id="PF16503"/>
    </source>
</evidence>
<keyword evidence="1" id="KW-0963">Cytoplasm</keyword>
<dbReference type="SMART" id="SM00320">
    <property type="entry name" value="WD40"/>
    <property type="match status" value="7"/>
</dbReference>
<keyword evidence="12" id="KW-1185">Reference proteome</keyword>
<dbReference type="Pfam" id="PF00400">
    <property type="entry name" value="WD40"/>
    <property type="match status" value="2"/>
</dbReference>
<evidence type="ECO:0000256" key="6">
    <source>
        <dbReference type="ARBA" id="ARBA00022737"/>
    </source>
</evidence>
<evidence type="ECO:0000256" key="7">
    <source>
        <dbReference type="ARBA" id="ARBA00022884"/>
    </source>
</evidence>
<dbReference type="PANTHER" id="PTHR11807:SF12">
    <property type="entry name" value="CYTOPLASMIC TRNA 2-THIOLATION PROTEIN 1"/>
    <property type="match status" value="1"/>
</dbReference>
<keyword evidence="4" id="KW-0808">Transferase</keyword>
<comment type="caution">
    <text evidence="11">The sequence shown here is derived from an EMBL/GenBank/DDBJ whole genome shotgun (WGS) entry which is preliminary data.</text>
</comment>
<dbReference type="Gene3D" id="3.40.50.620">
    <property type="entry name" value="HUPs"/>
    <property type="match status" value="1"/>
</dbReference>
<dbReference type="EMBL" id="BDGU01000086">
    <property type="protein sequence ID" value="GAW02181.1"/>
    <property type="molecule type" value="Genomic_DNA"/>
</dbReference>
<name>A0A1Q3E4T6_LENED</name>
<evidence type="ECO:0000256" key="4">
    <source>
        <dbReference type="ARBA" id="ARBA00022679"/>
    </source>
</evidence>
<dbReference type="Proteomes" id="UP000188533">
    <property type="component" value="Unassembled WGS sequence"/>
</dbReference>
<keyword evidence="7" id="KW-0694">RNA-binding</keyword>
<keyword evidence="5" id="KW-0819">tRNA processing</keyword>
<evidence type="ECO:0000313" key="12">
    <source>
        <dbReference type="Proteomes" id="UP000188533"/>
    </source>
</evidence>
<feature type="domain" description="Cytoplasmic tRNA 2-thiolation protein 1 C-terminal" evidence="10">
    <location>
        <begin position="712"/>
        <end position="740"/>
    </location>
</feature>
<proteinExistence type="predicted"/>
<dbReference type="InterPro" id="IPR032442">
    <property type="entry name" value="CTU1_C"/>
</dbReference>